<dbReference type="Proteomes" id="UP000664534">
    <property type="component" value="Unassembled WGS sequence"/>
</dbReference>
<feature type="region of interest" description="Disordered" evidence="1">
    <location>
        <begin position="1"/>
        <end position="87"/>
    </location>
</feature>
<sequence length="231" mass="24656">MSTLSPSSAASPHPQRPPPPSLFLGPPSRNASNISLPPATPGPSQPRAPLLRSRSTRAPDPASAPLGRARAQPPQPSQTEGDRTDALWAEMQATLAEVELSAFSGTHVFGSAHSAALDELREAQIALARAWGRGEADEEDKAERSKVKSEKGKEEVKKDGKIDAESEEEGDIAEARRRREANEKFFSRVGEGVKDVVGKLEGVAQAMAKVERESREIWSGSDSVDSSSVAT</sequence>
<organism evidence="2 3">
    <name type="scientific">Imshaugia aleurites</name>
    <dbReference type="NCBI Taxonomy" id="172621"/>
    <lineage>
        <taxon>Eukaryota</taxon>
        <taxon>Fungi</taxon>
        <taxon>Dikarya</taxon>
        <taxon>Ascomycota</taxon>
        <taxon>Pezizomycotina</taxon>
        <taxon>Lecanoromycetes</taxon>
        <taxon>OSLEUM clade</taxon>
        <taxon>Lecanoromycetidae</taxon>
        <taxon>Lecanorales</taxon>
        <taxon>Lecanorineae</taxon>
        <taxon>Parmeliaceae</taxon>
        <taxon>Imshaugia</taxon>
    </lineage>
</organism>
<comment type="caution">
    <text evidence="2">The sequence shown here is derived from an EMBL/GenBank/DDBJ whole genome shotgun (WGS) entry which is preliminary data.</text>
</comment>
<protein>
    <submittedName>
        <fullName evidence="2">Uncharacterized protein</fullName>
    </submittedName>
</protein>
<feature type="compositionally biased region" description="Low complexity" evidence="1">
    <location>
        <begin position="219"/>
        <end position="231"/>
    </location>
</feature>
<gene>
    <name evidence="2" type="ORF">IMSHALPRED_000966</name>
</gene>
<dbReference type="Pfam" id="PF17242">
    <property type="entry name" value="DUF5315"/>
    <property type="match status" value="1"/>
</dbReference>
<feature type="compositionally biased region" description="Low complexity" evidence="1">
    <location>
        <begin position="1"/>
        <end position="13"/>
    </location>
</feature>
<reference evidence="2" key="1">
    <citation type="submission" date="2021-03" db="EMBL/GenBank/DDBJ databases">
        <authorList>
            <person name="Tagirdzhanova G."/>
        </authorList>
    </citation>
    <scope>NUCLEOTIDE SEQUENCE</scope>
</reference>
<evidence type="ECO:0000313" key="3">
    <source>
        <dbReference type="Proteomes" id="UP000664534"/>
    </source>
</evidence>
<evidence type="ECO:0000313" key="2">
    <source>
        <dbReference type="EMBL" id="CAF9913292.1"/>
    </source>
</evidence>
<feature type="region of interest" description="Disordered" evidence="1">
    <location>
        <begin position="131"/>
        <end position="177"/>
    </location>
</feature>
<accession>A0A8H3EZS2</accession>
<feature type="region of interest" description="Disordered" evidence="1">
    <location>
        <begin position="210"/>
        <end position="231"/>
    </location>
</feature>
<dbReference type="OrthoDB" id="4158841at2759"/>
<name>A0A8H3EZS2_9LECA</name>
<dbReference type="AlphaFoldDB" id="A0A8H3EZS2"/>
<dbReference type="EMBL" id="CAJPDT010000011">
    <property type="protein sequence ID" value="CAF9913292.1"/>
    <property type="molecule type" value="Genomic_DNA"/>
</dbReference>
<keyword evidence="3" id="KW-1185">Reference proteome</keyword>
<evidence type="ECO:0000256" key="1">
    <source>
        <dbReference type="SAM" id="MobiDB-lite"/>
    </source>
</evidence>
<proteinExistence type="predicted"/>
<feature type="compositionally biased region" description="Basic and acidic residues" evidence="1">
    <location>
        <begin position="141"/>
        <end position="164"/>
    </location>
</feature>